<dbReference type="InterPro" id="IPR011868">
    <property type="entry name" value="ModC_ABC_ATP-bd"/>
</dbReference>
<dbReference type="AlphaFoldDB" id="A0A1W9I597"/>
<sequence length="214" mass="23384">MIEIAVEKRLGSFNLDISLRLGERVTAIFGPSGAGKTTLLSLVAGLMTPERGRIVVEGRALFDSHGGINLPSHRRRIGYVFQDIRLFPHLNVAANLDYGRRALGLPRQAAEMERVTALLDIGRLLKRRPSTLSGGEAARVAIGRALLGKPCLLLLDEPLASLDAARKHDILPYLRRLADEGGVPMLYVSHAEEEVRQLAQRIVRIDNGLVSSAD</sequence>
<evidence type="ECO:0000313" key="5">
    <source>
        <dbReference type="EMBL" id="OQW54782.1"/>
    </source>
</evidence>
<dbReference type="PANTHER" id="PTHR43514:SF4">
    <property type="entry name" value="ABC TRANSPORTER I FAMILY MEMBER 10"/>
    <property type="match status" value="1"/>
</dbReference>
<dbReference type="InterPro" id="IPR027417">
    <property type="entry name" value="P-loop_NTPase"/>
</dbReference>
<evidence type="ECO:0000256" key="1">
    <source>
        <dbReference type="ARBA" id="ARBA00005417"/>
    </source>
</evidence>
<dbReference type="PROSITE" id="PS50893">
    <property type="entry name" value="ABC_TRANSPORTER_2"/>
    <property type="match status" value="1"/>
</dbReference>
<comment type="similarity">
    <text evidence="1">Belongs to the ABC transporter superfamily.</text>
</comment>
<dbReference type="PROSITE" id="PS00211">
    <property type="entry name" value="ABC_TRANSPORTER_1"/>
    <property type="match status" value="1"/>
</dbReference>
<dbReference type="GO" id="GO:0140359">
    <property type="term" value="F:ABC-type transporter activity"/>
    <property type="evidence" value="ECO:0007669"/>
    <property type="project" value="InterPro"/>
</dbReference>
<reference evidence="5 6" key="1">
    <citation type="journal article" date="2017" name="Water Res.">
        <title>Comammox in drinking water systems.</title>
        <authorList>
            <person name="Wang Y."/>
            <person name="Ma L."/>
            <person name="Mao Y."/>
            <person name="Jiang X."/>
            <person name="Xia Y."/>
            <person name="Yu K."/>
            <person name="Li B."/>
            <person name="Zhang T."/>
        </authorList>
    </citation>
    <scope>NUCLEOTIDE SEQUENCE [LARGE SCALE GENOMIC DNA]</scope>
    <source>
        <strain evidence="5">SG_bin8</strain>
    </source>
</reference>
<dbReference type="SMART" id="SM00382">
    <property type="entry name" value="AAA"/>
    <property type="match status" value="1"/>
</dbReference>
<organism evidence="5 6">
    <name type="scientific">Candidatus Raskinella chloraquaticus</name>
    <dbReference type="NCBI Taxonomy" id="1951219"/>
    <lineage>
        <taxon>Bacteria</taxon>
        <taxon>Pseudomonadati</taxon>
        <taxon>Pseudomonadota</taxon>
        <taxon>Alphaproteobacteria</taxon>
        <taxon>Hyphomicrobiales</taxon>
        <taxon>Phreatobacteraceae</taxon>
        <taxon>Candidatus Raskinella</taxon>
    </lineage>
</organism>
<dbReference type="STRING" id="1827387.A4S15_04095"/>
<dbReference type="NCBIfam" id="TIGR02142">
    <property type="entry name" value="modC_ABC"/>
    <property type="match status" value="1"/>
</dbReference>
<evidence type="ECO:0000256" key="2">
    <source>
        <dbReference type="ARBA" id="ARBA00022741"/>
    </source>
</evidence>
<evidence type="ECO:0000256" key="3">
    <source>
        <dbReference type="ARBA" id="ARBA00022840"/>
    </source>
</evidence>
<keyword evidence="2" id="KW-0547">Nucleotide-binding</keyword>
<dbReference type="GO" id="GO:0016887">
    <property type="term" value="F:ATP hydrolysis activity"/>
    <property type="evidence" value="ECO:0007669"/>
    <property type="project" value="InterPro"/>
</dbReference>
<evidence type="ECO:0000313" key="6">
    <source>
        <dbReference type="Proteomes" id="UP000192872"/>
    </source>
</evidence>
<dbReference type="Gene3D" id="3.40.50.300">
    <property type="entry name" value="P-loop containing nucleotide triphosphate hydrolases"/>
    <property type="match status" value="1"/>
</dbReference>
<dbReference type="InterPro" id="IPR003593">
    <property type="entry name" value="AAA+_ATPase"/>
</dbReference>
<comment type="caution">
    <text evidence="5">The sequence shown here is derived from an EMBL/GenBank/DDBJ whole genome shotgun (WGS) entry which is preliminary data.</text>
</comment>
<dbReference type="InterPro" id="IPR017871">
    <property type="entry name" value="ABC_transporter-like_CS"/>
</dbReference>
<dbReference type="SUPFAM" id="SSF52540">
    <property type="entry name" value="P-loop containing nucleoside triphosphate hydrolases"/>
    <property type="match status" value="1"/>
</dbReference>
<name>A0A1W9I597_9HYPH</name>
<gene>
    <name evidence="5" type="ORF">A4S15_04095</name>
</gene>
<dbReference type="GO" id="GO:0005524">
    <property type="term" value="F:ATP binding"/>
    <property type="evidence" value="ECO:0007669"/>
    <property type="project" value="UniProtKB-KW"/>
</dbReference>
<protein>
    <submittedName>
        <fullName evidence="5">Molybdenum ABC transporter ATP-binding protein</fullName>
    </submittedName>
</protein>
<dbReference type="Proteomes" id="UP000192872">
    <property type="component" value="Unassembled WGS sequence"/>
</dbReference>
<evidence type="ECO:0000259" key="4">
    <source>
        <dbReference type="PROSITE" id="PS50893"/>
    </source>
</evidence>
<dbReference type="PANTHER" id="PTHR43514">
    <property type="entry name" value="ABC TRANSPORTER I FAMILY MEMBER 10"/>
    <property type="match status" value="1"/>
</dbReference>
<proteinExistence type="inferred from homology"/>
<feature type="domain" description="ABC transporter" evidence="4">
    <location>
        <begin position="1"/>
        <end position="213"/>
    </location>
</feature>
<dbReference type="GO" id="GO:0016020">
    <property type="term" value="C:membrane"/>
    <property type="evidence" value="ECO:0007669"/>
    <property type="project" value="InterPro"/>
</dbReference>
<accession>A0A1W9I597</accession>
<dbReference type="GO" id="GO:0015098">
    <property type="term" value="F:molybdate ion transmembrane transporter activity"/>
    <property type="evidence" value="ECO:0007669"/>
    <property type="project" value="InterPro"/>
</dbReference>
<dbReference type="InterPro" id="IPR003439">
    <property type="entry name" value="ABC_transporter-like_ATP-bd"/>
</dbReference>
<dbReference type="EMBL" id="LWDL01000001">
    <property type="protein sequence ID" value="OQW54782.1"/>
    <property type="molecule type" value="Genomic_DNA"/>
</dbReference>
<keyword evidence="3 5" id="KW-0067">ATP-binding</keyword>
<dbReference type="InterPro" id="IPR050334">
    <property type="entry name" value="Molybdenum_import_ModC"/>
</dbReference>
<dbReference type="Pfam" id="PF00005">
    <property type="entry name" value="ABC_tran"/>
    <property type="match status" value="1"/>
</dbReference>
<dbReference type="RefSeq" id="WP_376800538.1">
    <property type="nucleotide sequence ID" value="NZ_DBNB01000011.1"/>
</dbReference>